<evidence type="ECO:0008006" key="4">
    <source>
        <dbReference type="Google" id="ProtNLM"/>
    </source>
</evidence>
<proteinExistence type="predicted"/>
<feature type="chain" id="PRO_5035233324" description="DUF3888 domain-containing protein" evidence="1">
    <location>
        <begin position="26"/>
        <end position="152"/>
    </location>
</feature>
<dbReference type="Proteomes" id="UP000656813">
    <property type="component" value="Unassembled WGS sequence"/>
</dbReference>
<evidence type="ECO:0000313" key="3">
    <source>
        <dbReference type="Proteomes" id="UP000656813"/>
    </source>
</evidence>
<dbReference type="AlphaFoldDB" id="A0A8J3ELG5"/>
<sequence>MKKFTLFMGVCCLLIAFTPVTVTFAQDTPQVKEITPSDVKYVTTGDILLTLIEPKLNKIVSDQYGEPLPVQPVKIVSAGRVVDPALHKNAGEDTSWFQVEINILVGDLHKKVHLDEVILKIDAPNIEATEHHFMSDDIKNIDVELLKYTKGK</sequence>
<reference evidence="2" key="1">
    <citation type="journal article" date="2014" name="Int. J. Syst. Evol. Microbiol.">
        <title>Complete genome sequence of Corynebacterium casei LMG S-19264T (=DSM 44701T), isolated from a smear-ripened cheese.</title>
        <authorList>
            <consortium name="US DOE Joint Genome Institute (JGI-PGF)"/>
            <person name="Walter F."/>
            <person name="Albersmeier A."/>
            <person name="Kalinowski J."/>
            <person name="Ruckert C."/>
        </authorList>
    </citation>
    <scope>NUCLEOTIDE SEQUENCE</scope>
    <source>
        <strain evidence="2">CGMCC 1.12777</strain>
    </source>
</reference>
<keyword evidence="1" id="KW-0732">Signal</keyword>
<dbReference type="EMBL" id="BMFV01000011">
    <property type="protein sequence ID" value="GGH80918.1"/>
    <property type="molecule type" value="Genomic_DNA"/>
</dbReference>
<evidence type="ECO:0000256" key="1">
    <source>
        <dbReference type="SAM" id="SignalP"/>
    </source>
</evidence>
<protein>
    <recommendedName>
        <fullName evidence="4">DUF3888 domain-containing protein</fullName>
    </recommendedName>
</protein>
<gene>
    <name evidence="2" type="ORF">GCM10007096_18040</name>
</gene>
<dbReference type="InterPro" id="IPR024984">
    <property type="entry name" value="DUF3888"/>
</dbReference>
<name>A0A8J3ELG5_9BACL</name>
<keyword evidence="3" id="KW-1185">Reference proteome</keyword>
<dbReference type="RefSeq" id="WP_188497076.1">
    <property type="nucleotide sequence ID" value="NZ_BMFV01000011.1"/>
</dbReference>
<organism evidence="2 3">
    <name type="scientific">Pullulanibacillus pueri</name>
    <dbReference type="NCBI Taxonomy" id="1437324"/>
    <lineage>
        <taxon>Bacteria</taxon>
        <taxon>Bacillati</taxon>
        <taxon>Bacillota</taxon>
        <taxon>Bacilli</taxon>
        <taxon>Bacillales</taxon>
        <taxon>Sporolactobacillaceae</taxon>
        <taxon>Pullulanibacillus</taxon>
    </lineage>
</organism>
<reference evidence="2" key="2">
    <citation type="submission" date="2020-09" db="EMBL/GenBank/DDBJ databases">
        <authorList>
            <person name="Sun Q."/>
            <person name="Zhou Y."/>
        </authorList>
    </citation>
    <scope>NUCLEOTIDE SEQUENCE</scope>
    <source>
        <strain evidence="2">CGMCC 1.12777</strain>
    </source>
</reference>
<comment type="caution">
    <text evidence="2">The sequence shown here is derived from an EMBL/GenBank/DDBJ whole genome shotgun (WGS) entry which is preliminary data.</text>
</comment>
<accession>A0A8J3ELG5</accession>
<feature type="signal peptide" evidence="1">
    <location>
        <begin position="1"/>
        <end position="25"/>
    </location>
</feature>
<dbReference type="Pfam" id="PF13027">
    <property type="entry name" value="DUF3888"/>
    <property type="match status" value="1"/>
</dbReference>
<evidence type="ECO:0000313" key="2">
    <source>
        <dbReference type="EMBL" id="GGH80918.1"/>
    </source>
</evidence>